<dbReference type="RefSeq" id="WP_269656878.1">
    <property type="nucleotide sequence ID" value="NZ_CP114413.1"/>
</dbReference>
<sequence length="302" mass="33567">MPTWTRTLRQAGIAEPDLQAAYGQQRRCVRKFKIEEYATVRLLLPAHLHPAVIATVAFMHETDQRVDTGATHTRREALAQWATATQEALHGTPATDTTLKALGDAAVRNPQLRQRVEAFLDGARHEVEYAGFETEDELQSYVDGYSLPAFMLLACLIEPVDDEFEHRCRDLIEAMQRVDFLEDLAEDAAQGHVGIPAKELERHGLSVASLNSPTDEVRSSLTSLVHEQSELARLRLTASRPLVTLVPLPTRPFITALLQVQELRLRAVHRKGGGLADGGVRPAVPALLGVLARQYRAARRQR</sequence>
<keyword evidence="2" id="KW-1185">Reference proteome</keyword>
<gene>
    <name evidence="1" type="ORF">STRCI_000228</name>
</gene>
<organism evidence="1 2">
    <name type="scientific">Streptomyces cinnabarinus</name>
    <dbReference type="NCBI Taxonomy" id="67287"/>
    <lineage>
        <taxon>Bacteria</taxon>
        <taxon>Bacillati</taxon>
        <taxon>Actinomycetota</taxon>
        <taxon>Actinomycetes</taxon>
        <taxon>Kitasatosporales</taxon>
        <taxon>Streptomycetaceae</taxon>
        <taxon>Streptomyces</taxon>
    </lineage>
</organism>
<dbReference type="InterPro" id="IPR008949">
    <property type="entry name" value="Isoprenoid_synthase_dom_sf"/>
</dbReference>
<name>A0ABY7K4C0_9ACTN</name>
<accession>A0ABY7K4C0</accession>
<dbReference type="SUPFAM" id="SSF48576">
    <property type="entry name" value="Terpenoid synthases"/>
    <property type="match status" value="1"/>
</dbReference>
<dbReference type="Gene3D" id="1.10.600.10">
    <property type="entry name" value="Farnesyl Diphosphate Synthase"/>
    <property type="match status" value="1"/>
</dbReference>
<dbReference type="InterPro" id="IPR002060">
    <property type="entry name" value="Squ/phyt_synthse"/>
</dbReference>
<proteinExistence type="predicted"/>
<evidence type="ECO:0000313" key="2">
    <source>
        <dbReference type="Proteomes" id="UP001164439"/>
    </source>
</evidence>
<dbReference type="Proteomes" id="UP001164439">
    <property type="component" value="Chromosome"/>
</dbReference>
<protein>
    <submittedName>
        <fullName evidence="1">Squalene/phytoene synthase family protein</fullName>
    </submittedName>
</protein>
<dbReference type="Pfam" id="PF00494">
    <property type="entry name" value="SQS_PSY"/>
    <property type="match status" value="1"/>
</dbReference>
<dbReference type="PANTHER" id="PTHR31480">
    <property type="entry name" value="BIFUNCTIONAL LYCOPENE CYCLASE/PHYTOENE SYNTHASE"/>
    <property type="match status" value="1"/>
</dbReference>
<evidence type="ECO:0000313" key="1">
    <source>
        <dbReference type="EMBL" id="WAZ19194.1"/>
    </source>
</evidence>
<dbReference type="EMBL" id="CP114413">
    <property type="protein sequence ID" value="WAZ19194.1"/>
    <property type="molecule type" value="Genomic_DNA"/>
</dbReference>
<reference evidence="1" key="1">
    <citation type="submission" date="2022-12" db="EMBL/GenBank/DDBJ databases">
        <authorList>
            <person name="Ruckert C."/>
            <person name="Busche T."/>
            <person name="Kalinowski J."/>
            <person name="Wittmann C."/>
        </authorList>
    </citation>
    <scope>NUCLEOTIDE SEQUENCE</scope>
    <source>
        <strain evidence="1">DSM 40467</strain>
    </source>
</reference>